<sequence>MTTHHLAHAVPSRRRRGRGRMTAFSALGVAAALLLAACGGADGGGGDRGDVDAEFNEGESSVVNPSDRTGGTLRYAISSDFDSPDPGNTYYAFSWNFSRYYARTLLTYTGEPGEEGTELQPDLAEAMPEANEDFTEWTVRIKRGLRYEDGSEITARDIEYAVARSNFGAQALPNGPKYFQNLLADSEDYEGPYANEDDPLAGFGGIETPDDHTLVFHLNRSFAEFPYVLIQPQTAPVPPEADRGERYQSHVVSSGPYKFDGDYRPGVSLNLVRNDQWDPSTDPTREALPDRIEVELGVDQNEIDQRLVNGGLDVDLAGTGVGPAMKGTLITDENERNSVDNPQSSTLRYVNINTVLEPLDDLACRQAIMYAADRDALQRAWGGDIGGDIATQIMPGALPGADPSINPYSSEGHEGDLDTARQKLEECGEPDGFSTSIGARSDRPADVSTAEALQQSLKRVGIDVRIKQYPSDTYTNTQAGSPSFVHENDLGLTVYGWAPDWPSGYGFMSKILDGDAIREAGNANISELDDERINAWFDEVVTVEDPDERASIYTQIDQRAMEQAAILPVVFERTVLYRPPNLTNAYYHVGYSMYDYMALGATRD</sequence>
<dbReference type="EMBL" id="MCOK01000001">
    <property type="protein sequence ID" value="OOC54216.1"/>
    <property type="molecule type" value="Genomic_DNA"/>
</dbReference>
<evidence type="ECO:0000313" key="3">
    <source>
        <dbReference type="EMBL" id="OOC54216.1"/>
    </source>
</evidence>
<dbReference type="PIRSF" id="PIRSF002741">
    <property type="entry name" value="MppA"/>
    <property type="match status" value="1"/>
</dbReference>
<protein>
    <submittedName>
        <fullName evidence="3">Peptide ABC transporter substrate-binding protein</fullName>
    </submittedName>
</protein>
<evidence type="ECO:0000313" key="4">
    <source>
        <dbReference type="Proteomes" id="UP000189004"/>
    </source>
</evidence>
<feature type="region of interest" description="Disordered" evidence="1">
    <location>
        <begin position="49"/>
        <end position="69"/>
    </location>
</feature>
<dbReference type="InterPro" id="IPR000914">
    <property type="entry name" value="SBP_5_dom"/>
</dbReference>
<name>A0A1V3C149_9ACTN</name>
<dbReference type="GO" id="GO:0043190">
    <property type="term" value="C:ATP-binding cassette (ABC) transporter complex"/>
    <property type="evidence" value="ECO:0007669"/>
    <property type="project" value="InterPro"/>
</dbReference>
<dbReference type="Proteomes" id="UP000189004">
    <property type="component" value="Unassembled WGS sequence"/>
</dbReference>
<accession>A0A1V3C149</accession>
<proteinExistence type="predicted"/>
<dbReference type="CDD" id="cd08506">
    <property type="entry name" value="PBP2_clavulanate_OppA2"/>
    <property type="match status" value="1"/>
</dbReference>
<reference evidence="4" key="1">
    <citation type="submission" date="2016-08" db="EMBL/GenBank/DDBJ databases">
        <authorList>
            <person name="Tokovenko B."/>
            <person name="Kalinowski J."/>
        </authorList>
    </citation>
    <scope>NUCLEOTIDE SEQUENCE [LARGE SCALE GENOMIC DNA]</scope>
    <source>
        <strain evidence="4">UTMC102</strain>
    </source>
</reference>
<feature type="domain" description="Solute-binding protein family 5" evidence="2">
    <location>
        <begin position="118"/>
        <end position="514"/>
    </location>
</feature>
<comment type="caution">
    <text evidence="3">The sequence shown here is derived from an EMBL/GenBank/DDBJ whole genome shotgun (WGS) entry which is preliminary data.</text>
</comment>
<dbReference type="InterPro" id="IPR039424">
    <property type="entry name" value="SBP_5"/>
</dbReference>
<dbReference type="GO" id="GO:1904680">
    <property type="term" value="F:peptide transmembrane transporter activity"/>
    <property type="evidence" value="ECO:0007669"/>
    <property type="project" value="TreeGrafter"/>
</dbReference>
<dbReference type="PANTHER" id="PTHR30290">
    <property type="entry name" value="PERIPLASMIC BINDING COMPONENT OF ABC TRANSPORTER"/>
    <property type="match status" value="1"/>
</dbReference>
<keyword evidence="4" id="KW-1185">Reference proteome</keyword>
<dbReference type="SUPFAM" id="SSF53850">
    <property type="entry name" value="Periplasmic binding protein-like II"/>
    <property type="match status" value="1"/>
</dbReference>
<dbReference type="Gene3D" id="3.40.190.10">
    <property type="entry name" value="Periplasmic binding protein-like II"/>
    <property type="match status" value="1"/>
</dbReference>
<dbReference type="PANTHER" id="PTHR30290:SF83">
    <property type="entry name" value="ABC TRANSPORTER SUBSTRATE-BINDING PROTEIN"/>
    <property type="match status" value="1"/>
</dbReference>
<organism evidence="3 4">
    <name type="scientific">Nocardiopsis sinuspersici</name>
    <dbReference type="NCBI Taxonomy" id="501010"/>
    <lineage>
        <taxon>Bacteria</taxon>
        <taxon>Bacillati</taxon>
        <taxon>Actinomycetota</taxon>
        <taxon>Actinomycetes</taxon>
        <taxon>Streptosporangiales</taxon>
        <taxon>Nocardiopsidaceae</taxon>
        <taxon>Nocardiopsis</taxon>
    </lineage>
</organism>
<dbReference type="AlphaFoldDB" id="A0A1V3C149"/>
<dbReference type="InterPro" id="IPR030678">
    <property type="entry name" value="Peptide/Ni-bd"/>
</dbReference>
<dbReference type="GO" id="GO:0015833">
    <property type="term" value="P:peptide transport"/>
    <property type="evidence" value="ECO:0007669"/>
    <property type="project" value="TreeGrafter"/>
</dbReference>
<dbReference type="STRING" id="501010.NOSIN_10690"/>
<gene>
    <name evidence="3" type="ORF">NOSIN_10690</name>
</gene>
<evidence type="ECO:0000259" key="2">
    <source>
        <dbReference type="Pfam" id="PF00496"/>
    </source>
</evidence>
<dbReference type="Pfam" id="PF00496">
    <property type="entry name" value="SBP_bac_5"/>
    <property type="match status" value="1"/>
</dbReference>
<evidence type="ECO:0000256" key="1">
    <source>
        <dbReference type="SAM" id="MobiDB-lite"/>
    </source>
</evidence>
<dbReference type="GO" id="GO:0042597">
    <property type="term" value="C:periplasmic space"/>
    <property type="evidence" value="ECO:0007669"/>
    <property type="project" value="UniProtKB-ARBA"/>
</dbReference>
<feature type="compositionally biased region" description="Polar residues" evidence="1">
    <location>
        <begin position="58"/>
        <end position="69"/>
    </location>
</feature>
<dbReference type="OrthoDB" id="5240629at2"/>
<dbReference type="Gene3D" id="3.10.105.10">
    <property type="entry name" value="Dipeptide-binding Protein, Domain 3"/>
    <property type="match status" value="1"/>
</dbReference>